<evidence type="ECO:0000313" key="3">
    <source>
        <dbReference type="Proteomes" id="UP000813018"/>
    </source>
</evidence>
<evidence type="ECO:0000313" key="2">
    <source>
        <dbReference type="EMBL" id="MBW7466452.1"/>
    </source>
</evidence>
<gene>
    <name evidence="2" type="ORF">K0O23_05185</name>
</gene>
<dbReference type="InterPro" id="IPR029068">
    <property type="entry name" value="Glyas_Bleomycin-R_OHBP_Dase"/>
</dbReference>
<protein>
    <submittedName>
        <fullName evidence="2">VOC family protein</fullName>
    </submittedName>
</protein>
<dbReference type="RefSeq" id="WP_219876332.1">
    <property type="nucleotide sequence ID" value="NZ_JAHYXK010000003.1"/>
</dbReference>
<reference evidence="2 3" key="1">
    <citation type="journal article" date="2016" name="Int. J. Syst. Evol. Microbiol.">
        <title>Pontibacter aydingkolensis sp. nov., isolated from soil of a salt lake.</title>
        <authorList>
            <person name="Osman G."/>
            <person name="Zhang T."/>
            <person name="Lou K."/>
            <person name="Gao Y."/>
            <person name="Chang W."/>
            <person name="Lin Q."/>
            <person name="Yang H.M."/>
            <person name="Huo X.D."/>
            <person name="Wang N."/>
        </authorList>
    </citation>
    <scope>NUCLEOTIDE SEQUENCE [LARGE SCALE GENOMIC DNA]</scope>
    <source>
        <strain evidence="2 3">KACC 19255</strain>
    </source>
</reference>
<dbReference type="Proteomes" id="UP000813018">
    <property type="component" value="Unassembled WGS sequence"/>
</dbReference>
<dbReference type="EMBL" id="JAHYXK010000003">
    <property type="protein sequence ID" value="MBW7466452.1"/>
    <property type="molecule type" value="Genomic_DNA"/>
</dbReference>
<dbReference type="PROSITE" id="PS51819">
    <property type="entry name" value="VOC"/>
    <property type="match status" value="1"/>
</dbReference>
<feature type="domain" description="VOC" evidence="1">
    <location>
        <begin position="10"/>
        <end position="135"/>
    </location>
</feature>
<evidence type="ECO:0000259" key="1">
    <source>
        <dbReference type="PROSITE" id="PS51819"/>
    </source>
</evidence>
<accession>A0ABS7CSI0</accession>
<dbReference type="CDD" id="cd06587">
    <property type="entry name" value="VOC"/>
    <property type="match status" value="1"/>
</dbReference>
<proteinExistence type="predicted"/>
<sequence length="139" mass="15649">MSKVWPAELPVAQVRIARPTAKLQELEYFYCEGIGLQKLGSFENHNGYDGLMIGLPGYSYHLEFTQHKAGSPCPAPSKDNLLVLYIPDRESIKRITNRLLNLGYPEVPPENPYWQTKHAVTVEDPDGWRVVLMPAAGIN</sequence>
<dbReference type="InterPro" id="IPR058998">
    <property type="entry name" value="YycE-like_N"/>
</dbReference>
<keyword evidence="3" id="KW-1185">Reference proteome</keyword>
<organism evidence="2 3">
    <name type="scientific">Pontibacter aydingkolensis</name>
    <dbReference type="NCBI Taxonomy" id="1911536"/>
    <lineage>
        <taxon>Bacteria</taxon>
        <taxon>Pseudomonadati</taxon>
        <taxon>Bacteroidota</taxon>
        <taxon>Cytophagia</taxon>
        <taxon>Cytophagales</taxon>
        <taxon>Hymenobacteraceae</taxon>
        <taxon>Pontibacter</taxon>
    </lineage>
</organism>
<dbReference type="Gene3D" id="3.10.180.10">
    <property type="entry name" value="2,3-Dihydroxybiphenyl 1,2-Dioxygenase, domain 1"/>
    <property type="match status" value="1"/>
</dbReference>
<dbReference type="Pfam" id="PF22659">
    <property type="entry name" value="YycE-like_C"/>
    <property type="match status" value="1"/>
</dbReference>
<dbReference type="InterPro" id="IPR037523">
    <property type="entry name" value="VOC_core"/>
</dbReference>
<comment type="caution">
    <text evidence="2">The sequence shown here is derived from an EMBL/GenBank/DDBJ whole genome shotgun (WGS) entry which is preliminary data.</text>
</comment>
<name>A0ABS7CSI0_9BACT</name>
<dbReference type="InterPro" id="IPR058997">
    <property type="entry name" value="YycE-like_C"/>
</dbReference>
<dbReference type="Pfam" id="PF22658">
    <property type="entry name" value="YycE-like_N"/>
    <property type="match status" value="1"/>
</dbReference>
<dbReference type="SUPFAM" id="SSF54593">
    <property type="entry name" value="Glyoxalase/Bleomycin resistance protein/Dihydroxybiphenyl dioxygenase"/>
    <property type="match status" value="1"/>
</dbReference>